<dbReference type="SFLD" id="SFLDG01150">
    <property type="entry name" value="Main.1:_Beta-like"/>
    <property type="match status" value="1"/>
</dbReference>
<proteinExistence type="inferred from homology"/>
<dbReference type="SUPFAM" id="SSF52833">
    <property type="entry name" value="Thioredoxin-like"/>
    <property type="match status" value="1"/>
</dbReference>
<organism evidence="4 5">
    <name type="scientific">Alteromonas gilva</name>
    <dbReference type="NCBI Taxonomy" id="2987522"/>
    <lineage>
        <taxon>Bacteria</taxon>
        <taxon>Pseudomonadati</taxon>
        <taxon>Pseudomonadota</taxon>
        <taxon>Gammaproteobacteria</taxon>
        <taxon>Alteromonadales</taxon>
        <taxon>Alteromonadaceae</taxon>
        <taxon>Alteromonas/Salinimonas group</taxon>
        <taxon>Alteromonas</taxon>
    </lineage>
</organism>
<dbReference type="Gene3D" id="1.20.1050.10">
    <property type="match status" value="1"/>
</dbReference>
<keyword evidence="5" id="KW-1185">Reference proteome</keyword>
<dbReference type="InterPro" id="IPR004046">
    <property type="entry name" value="GST_C"/>
</dbReference>
<dbReference type="Pfam" id="PF02798">
    <property type="entry name" value="GST_N"/>
    <property type="match status" value="1"/>
</dbReference>
<comment type="similarity">
    <text evidence="1">Belongs to the GST superfamily.</text>
</comment>
<dbReference type="InterPro" id="IPR040079">
    <property type="entry name" value="Glutathione_S-Trfase"/>
</dbReference>
<comment type="caution">
    <text evidence="4">The sequence shown here is derived from an EMBL/GenBank/DDBJ whole genome shotgun (WGS) entry which is preliminary data.</text>
</comment>
<feature type="domain" description="GST N-terminal" evidence="2">
    <location>
        <begin position="4"/>
        <end position="86"/>
    </location>
</feature>
<gene>
    <name evidence="4" type="ORF">OIK42_02375</name>
</gene>
<dbReference type="InterPro" id="IPR004045">
    <property type="entry name" value="Glutathione_S-Trfase_N"/>
</dbReference>
<protein>
    <submittedName>
        <fullName evidence="4">Glutathione S-transferase</fullName>
    </submittedName>
</protein>
<evidence type="ECO:0000313" key="5">
    <source>
        <dbReference type="Proteomes" id="UP001218788"/>
    </source>
</evidence>
<dbReference type="PROSITE" id="PS50405">
    <property type="entry name" value="GST_CTER"/>
    <property type="match status" value="1"/>
</dbReference>
<dbReference type="SFLD" id="SFLDS00019">
    <property type="entry name" value="Glutathione_Transferase_(cytos"/>
    <property type="match status" value="1"/>
</dbReference>
<evidence type="ECO:0000259" key="3">
    <source>
        <dbReference type="PROSITE" id="PS50405"/>
    </source>
</evidence>
<sequence>MTSEAALIVHHLNNSRSQRVLWLLEELGVNYTIEHYQRDSKTNLAPDSLKAVHSLGRSPVITHNGYTLAESGAIIEYLIGQFGTHLKPGSDNTAALNEYQFWMHFAEGSLMPPLVASLVMGKAKDKAKPFFMKPVVAKVVDAITDAYYGPNLKRSLEYVDAHLAKHEWFAGETLSGADFQMSFPLEAMLGRVGKGLYPAIDAWVNKIHGREAYQRGVEKGGEYAYA</sequence>
<dbReference type="PANTHER" id="PTHR44051:SF9">
    <property type="entry name" value="GLUTATHIONE S-TRANSFERASE 1"/>
    <property type="match status" value="1"/>
</dbReference>
<dbReference type="SFLD" id="SFLDG00358">
    <property type="entry name" value="Main_(cytGST)"/>
    <property type="match status" value="1"/>
</dbReference>
<evidence type="ECO:0000259" key="2">
    <source>
        <dbReference type="PROSITE" id="PS50404"/>
    </source>
</evidence>
<evidence type="ECO:0000256" key="1">
    <source>
        <dbReference type="RuleBase" id="RU003494"/>
    </source>
</evidence>
<dbReference type="InterPro" id="IPR036282">
    <property type="entry name" value="Glutathione-S-Trfase_C_sf"/>
</dbReference>
<name>A0ABT5KZI4_9ALTE</name>
<dbReference type="PROSITE" id="PS50404">
    <property type="entry name" value="GST_NTER"/>
    <property type="match status" value="1"/>
</dbReference>
<evidence type="ECO:0000313" key="4">
    <source>
        <dbReference type="EMBL" id="MDC8829599.1"/>
    </source>
</evidence>
<dbReference type="Gene3D" id="3.40.30.10">
    <property type="entry name" value="Glutaredoxin"/>
    <property type="match status" value="1"/>
</dbReference>
<dbReference type="InterPro" id="IPR010987">
    <property type="entry name" value="Glutathione-S-Trfase_C-like"/>
</dbReference>
<dbReference type="PANTHER" id="PTHR44051">
    <property type="entry name" value="GLUTATHIONE S-TRANSFERASE-RELATED"/>
    <property type="match status" value="1"/>
</dbReference>
<dbReference type="EMBL" id="JAQQXP010000001">
    <property type="protein sequence ID" value="MDC8829599.1"/>
    <property type="molecule type" value="Genomic_DNA"/>
</dbReference>
<dbReference type="InterPro" id="IPR036249">
    <property type="entry name" value="Thioredoxin-like_sf"/>
</dbReference>
<dbReference type="CDD" id="cd03046">
    <property type="entry name" value="GST_N_GTT1_like"/>
    <property type="match status" value="1"/>
</dbReference>
<dbReference type="Pfam" id="PF00043">
    <property type="entry name" value="GST_C"/>
    <property type="match status" value="1"/>
</dbReference>
<accession>A0ABT5KZI4</accession>
<dbReference type="CDD" id="cd03189">
    <property type="entry name" value="GST_C_GTT1_like"/>
    <property type="match status" value="1"/>
</dbReference>
<dbReference type="SUPFAM" id="SSF47616">
    <property type="entry name" value="GST C-terminal domain-like"/>
    <property type="match status" value="1"/>
</dbReference>
<dbReference type="RefSeq" id="WP_273638054.1">
    <property type="nucleotide sequence ID" value="NZ_JAQQXP010000001.1"/>
</dbReference>
<dbReference type="Proteomes" id="UP001218788">
    <property type="component" value="Unassembled WGS sequence"/>
</dbReference>
<feature type="domain" description="GST C-terminal" evidence="3">
    <location>
        <begin position="92"/>
        <end position="226"/>
    </location>
</feature>
<reference evidence="4 5" key="1">
    <citation type="submission" date="2022-10" db="EMBL/GenBank/DDBJ databases">
        <title>Alteromonas sp. chi3 Genome sequencing.</title>
        <authorList>
            <person name="Park S."/>
        </authorList>
    </citation>
    <scope>NUCLEOTIDE SEQUENCE [LARGE SCALE GENOMIC DNA]</scope>
    <source>
        <strain evidence="5">chi3</strain>
    </source>
</reference>